<protein>
    <submittedName>
        <fullName evidence="1">Uncharacterized protein</fullName>
    </submittedName>
</protein>
<sequence length="79" mass="8876">MFVDDRLGYVGALRDLFDRRPVVTAFGKQRSRDADELVTALGPRHPGARHPRRVFRRLIRPFIRSGHINKGIGLRGAGG</sequence>
<dbReference type="AlphaFoldDB" id="A0A655IW68"/>
<evidence type="ECO:0000313" key="1">
    <source>
        <dbReference type="EMBL" id="COW18546.1"/>
    </source>
</evidence>
<evidence type="ECO:0000313" key="2">
    <source>
        <dbReference type="Proteomes" id="UP000044938"/>
    </source>
</evidence>
<reference evidence="1 2" key="1">
    <citation type="submission" date="2015-03" db="EMBL/GenBank/DDBJ databases">
        <authorList>
            <consortium name="Pathogen Informatics"/>
        </authorList>
    </citation>
    <scope>NUCLEOTIDE SEQUENCE [LARGE SCALE GENOMIC DNA]</scope>
    <source>
        <strain evidence="1 2">M09401471</strain>
    </source>
</reference>
<gene>
    <name evidence="1" type="ORF">ERS007720_01944</name>
</gene>
<organism evidence="1 2">
    <name type="scientific">Mycobacterium tuberculosis</name>
    <dbReference type="NCBI Taxonomy" id="1773"/>
    <lineage>
        <taxon>Bacteria</taxon>
        <taxon>Bacillati</taxon>
        <taxon>Actinomycetota</taxon>
        <taxon>Actinomycetes</taxon>
        <taxon>Mycobacteriales</taxon>
        <taxon>Mycobacteriaceae</taxon>
        <taxon>Mycobacterium</taxon>
        <taxon>Mycobacterium tuberculosis complex</taxon>
    </lineage>
</organism>
<accession>A0A655IW68</accession>
<proteinExistence type="predicted"/>
<dbReference type="EMBL" id="CSAJ01000221">
    <property type="protein sequence ID" value="COW18546.1"/>
    <property type="molecule type" value="Genomic_DNA"/>
</dbReference>
<name>A0A655IW68_MYCTX</name>
<dbReference type="Proteomes" id="UP000044938">
    <property type="component" value="Unassembled WGS sequence"/>
</dbReference>